<dbReference type="AlphaFoldDB" id="A0A0K8RC83"/>
<evidence type="ECO:0000313" key="1">
    <source>
        <dbReference type="EMBL" id="JAA68772.1"/>
    </source>
</evidence>
<dbReference type="EMBL" id="GADI01005036">
    <property type="protein sequence ID" value="JAA68772.1"/>
    <property type="molecule type" value="mRNA"/>
</dbReference>
<accession>A0A0K8RC83</accession>
<organism evidence="1">
    <name type="scientific">Ixodes ricinus</name>
    <name type="common">Common tick</name>
    <name type="synonym">Acarus ricinus</name>
    <dbReference type="NCBI Taxonomy" id="34613"/>
    <lineage>
        <taxon>Eukaryota</taxon>
        <taxon>Metazoa</taxon>
        <taxon>Ecdysozoa</taxon>
        <taxon>Arthropoda</taxon>
        <taxon>Chelicerata</taxon>
        <taxon>Arachnida</taxon>
        <taxon>Acari</taxon>
        <taxon>Parasitiformes</taxon>
        <taxon>Ixodida</taxon>
        <taxon>Ixodoidea</taxon>
        <taxon>Ixodidae</taxon>
        <taxon>Ixodinae</taxon>
        <taxon>Ixodes</taxon>
    </lineage>
</organism>
<proteinExistence type="evidence at transcript level"/>
<protein>
    <submittedName>
        <fullName evidence="1">Putative meningioma</fullName>
    </submittedName>
</protein>
<name>A0A0K8RC83_IXORI</name>
<reference evidence="1" key="1">
    <citation type="submission" date="2012-12" db="EMBL/GenBank/DDBJ databases">
        <title>Identification and characterization of a phenylalanine ammonia-lyase gene family in Isatis indigotica Fort.</title>
        <authorList>
            <person name="Liu Q."/>
            <person name="Chen J."/>
            <person name="Zhou X."/>
            <person name="Di P."/>
            <person name="Xiao Y."/>
            <person name="Xuan H."/>
            <person name="Zhang L."/>
            <person name="Chen W."/>
        </authorList>
    </citation>
    <scope>NUCLEOTIDE SEQUENCE</scope>
    <source>
        <tissue evidence="1">Salivary gland</tissue>
    </source>
</reference>
<sequence length="112" mass="12666">MTNVPLGNPYHFLQFQNILTCCKIPEFFYHLVSPHRKPPGSHWPSVKTGGRPSCFWPHLGQSLFCEYPSLSEKGSWQGKFLAELPVLRGNSTLFSPPQTVLCHHLAWCTSLA</sequence>